<evidence type="ECO:0000313" key="9">
    <source>
        <dbReference type="EMBL" id="OJH39689.1"/>
    </source>
</evidence>
<feature type="transmembrane region" description="Helical" evidence="7">
    <location>
        <begin position="15"/>
        <end position="37"/>
    </location>
</feature>
<feature type="transmembrane region" description="Helical" evidence="7">
    <location>
        <begin position="180"/>
        <end position="200"/>
    </location>
</feature>
<name>A0A1L9BBS0_9BACT</name>
<evidence type="ECO:0000256" key="4">
    <source>
        <dbReference type="ARBA" id="ARBA00022692"/>
    </source>
</evidence>
<keyword evidence="3 7" id="KW-1003">Cell membrane</keyword>
<feature type="transmembrane region" description="Helical" evidence="7">
    <location>
        <begin position="117"/>
        <end position="135"/>
    </location>
</feature>
<gene>
    <name evidence="9" type="ORF">BON30_19630</name>
</gene>
<dbReference type="Proteomes" id="UP000182229">
    <property type="component" value="Unassembled WGS sequence"/>
</dbReference>
<accession>A0A1L9BBS0</accession>
<evidence type="ECO:0000259" key="8">
    <source>
        <dbReference type="Pfam" id="PF09335"/>
    </source>
</evidence>
<feature type="domain" description="VTT" evidence="8">
    <location>
        <begin position="44"/>
        <end position="163"/>
    </location>
</feature>
<dbReference type="PANTHER" id="PTHR30353">
    <property type="entry name" value="INNER MEMBRANE PROTEIN DEDA-RELATED"/>
    <property type="match status" value="1"/>
</dbReference>
<dbReference type="InterPro" id="IPR032818">
    <property type="entry name" value="DedA-like"/>
</dbReference>
<dbReference type="InterPro" id="IPR032816">
    <property type="entry name" value="VTT_dom"/>
</dbReference>
<dbReference type="OrthoDB" id="9782291at2"/>
<proteinExistence type="inferred from homology"/>
<keyword evidence="5 7" id="KW-1133">Transmembrane helix</keyword>
<comment type="similarity">
    <text evidence="2 7">Belongs to the DedA family.</text>
</comment>
<dbReference type="GO" id="GO:0005886">
    <property type="term" value="C:plasma membrane"/>
    <property type="evidence" value="ECO:0007669"/>
    <property type="project" value="UniProtKB-SubCell"/>
</dbReference>
<evidence type="ECO:0000256" key="1">
    <source>
        <dbReference type="ARBA" id="ARBA00004651"/>
    </source>
</evidence>
<evidence type="ECO:0000256" key="5">
    <source>
        <dbReference type="ARBA" id="ARBA00022989"/>
    </source>
</evidence>
<reference evidence="9 10" key="2">
    <citation type="submission" date="2016-12" db="EMBL/GenBank/DDBJ databases">
        <title>Draft Genome Sequence of Cystobacter ferrugineus Strain Cbfe23.</title>
        <authorList>
            <person name="Akbar S."/>
            <person name="Dowd S.E."/>
            <person name="Stevens D.C."/>
        </authorList>
    </citation>
    <scope>NUCLEOTIDE SEQUENCE [LARGE SCALE GENOMIC DNA]</scope>
    <source>
        <strain evidence="9 10">Cbfe23</strain>
    </source>
</reference>
<organism evidence="9 10">
    <name type="scientific">Cystobacter ferrugineus</name>
    <dbReference type="NCBI Taxonomy" id="83449"/>
    <lineage>
        <taxon>Bacteria</taxon>
        <taxon>Pseudomonadati</taxon>
        <taxon>Myxococcota</taxon>
        <taxon>Myxococcia</taxon>
        <taxon>Myxococcales</taxon>
        <taxon>Cystobacterineae</taxon>
        <taxon>Archangiaceae</taxon>
        <taxon>Cystobacter</taxon>
    </lineage>
</organism>
<evidence type="ECO:0000313" key="10">
    <source>
        <dbReference type="Proteomes" id="UP000182229"/>
    </source>
</evidence>
<keyword evidence="6 7" id="KW-0472">Membrane</keyword>
<dbReference type="PANTHER" id="PTHR30353:SF15">
    <property type="entry name" value="INNER MEMBRANE PROTEIN YABI"/>
    <property type="match status" value="1"/>
</dbReference>
<evidence type="ECO:0000256" key="3">
    <source>
        <dbReference type="ARBA" id="ARBA00022475"/>
    </source>
</evidence>
<dbReference type="RefSeq" id="WP_071899853.1">
    <property type="nucleotide sequence ID" value="NZ_MPIN01000004.1"/>
</dbReference>
<evidence type="ECO:0000256" key="7">
    <source>
        <dbReference type="RuleBase" id="RU367016"/>
    </source>
</evidence>
<keyword evidence="4 7" id="KW-0812">Transmembrane</keyword>
<dbReference type="AlphaFoldDB" id="A0A1L9BBS0"/>
<comment type="caution">
    <text evidence="9">The sequence shown here is derived from an EMBL/GenBank/DDBJ whole genome shotgun (WGS) entry which is preliminary data.</text>
</comment>
<protein>
    <recommendedName>
        <fullName evidence="8">VTT domain-containing protein</fullName>
    </recommendedName>
</protein>
<dbReference type="STRING" id="83449.BON30_19630"/>
<dbReference type="EMBL" id="MPIN01000004">
    <property type="protein sequence ID" value="OJH39689.1"/>
    <property type="molecule type" value="Genomic_DNA"/>
</dbReference>
<feature type="transmembrane region" description="Helical" evidence="7">
    <location>
        <begin position="44"/>
        <end position="71"/>
    </location>
</feature>
<dbReference type="Pfam" id="PF09335">
    <property type="entry name" value="VTT_dom"/>
    <property type="match status" value="1"/>
</dbReference>
<reference evidence="10" key="1">
    <citation type="submission" date="2016-11" db="EMBL/GenBank/DDBJ databases">
        <authorList>
            <person name="Shukria A."/>
            <person name="Stevens D.C."/>
        </authorList>
    </citation>
    <scope>NUCLEOTIDE SEQUENCE [LARGE SCALE GENOMIC DNA]</scope>
    <source>
        <strain evidence="10">Cbfe23</strain>
    </source>
</reference>
<comment type="subcellular location">
    <subcellularLocation>
        <location evidence="1 7">Cell membrane</location>
        <topology evidence="1 7">Multi-pass membrane protein</topology>
    </subcellularLocation>
</comment>
<evidence type="ECO:0000256" key="6">
    <source>
        <dbReference type="ARBA" id="ARBA00023136"/>
    </source>
</evidence>
<feature type="transmembrane region" description="Helical" evidence="7">
    <location>
        <begin position="147"/>
        <end position="168"/>
    </location>
</feature>
<sequence length="219" mass="23841">MRTLWPSGGTVEEQIALWIAGFSYPAVFLLLVLCGVGAPLSEELVVLTGGLVVARSGASFPLMVLAAYLGILAGDSALYRIGYALGPRVFTHPRLARMLPPARVTLLQEMYMKRGPMAVWLARFLPGLRAPAYLLAGATRLPYRQFLLADGSAAWIPALGMTWLGVRFGPRVLVDVQGGLRWLLALVFAVGVAVLVRRWFRQRAALRASRILGTPEQEA</sequence>
<keyword evidence="10" id="KW-1185">Reference proteome</keyword>
<evidence type="ECO:0000256" key="2">
    <source>
        <dbReference type="ARBA" id="ARBA00010792"/>
    </source>
</evidence>